<dbReference type="InterPro" id="IPR016047">
    <property type="entry name" value="M23ase_b-sheet_dom"/>
</dbReference>
<protein>
    <submittedName>
        <fullName evidence="3">Peptidase M23B</fullName>
    </submittedName>
</protein>
<evidence type="ECO:0000256" key="1">
    <source>
        <dbReference type="SAM" id="SignalP"/>
    </source>
</evidence>
<dbReference type="GO" id="GO:0004222">
    <property type="term" value="F:metalloendopeptidase activity"/>
    <property type="evidence" value="ECO:0007669"/>
    <property type="project" value="TreeGrafter"/>
</dbReference>
<dbReference type="EMBL" id="BBIO01000006">
    <property type="protein sequence ID" value="GAK44988.1"/>
    <property type="molecule type" value="Genomic_DNA"/>
</dbReference>
<feature type="signal peptide" evidence="1">
    <location>
        <begin position="1"/>
        <end position="19"/>
    </location>
</feature>
<dbReference type="Gene3D" id="2.70.70.10">
    <property type="entry name" value="Glucose Permease (Domain IIA)"/>
    <property type="match status" value="1"/>
</dbReference>
<keyword evidence="1" id="KW-0732">Signal</keyword>
<dbReference type="eggNOG" id="COG0739">
    <property type="taxonomic scope" value="Bacteria"/>
</dbReference>
<feature type="chain" id="PRO_5001754918" evidence="1">
    <location>
        <begin position="20"/>
        <end position="279"/>
    </location>
</feature>
<proteinExistence type="predicted"/>
<dbReference type="CDD" id="cd12797">
    <property type="entry name" value="M23_peptidase"/>
    <property type="match status" value="1"/>
</dbReference>
<dbReference type="InterPro" id="IPR050570">
    <property type="entry name" value="Cell_wall_metabolism_enzyme"/>
</dbReference>
<dbReference type="RefSeq" id="WP_081875461.1">
    <property type="nucleotide sequence ID" value="NZ_BBIO01000006.1"/>
</dbReference>
<dbReference type="PANTHER" id="PTHR21666:SF285">
    <property type="entry name" value="M23 FAMILY METALLOPEPTIDASE"/>
    <property type="match status" value="1"/>
</dbReference>
<name>A0A081BAC0_9HYPH</name>
<dbReference type="Pfam" id="PF01551">
    <property type="entry name" value="Peptidase_M23"/>
    <property type="match status" value="1"/>
</dbReference>
<accession>A0A081BAC0</accession>
<comment type="caution">
    <text evidence="3">The sequence shown here is derived from an EMBL/GenBank/DDBJ whole genome shotgun (WGS) entry which is preliminary data.</text>
</comment>
<dbReference type="PANTHER" id="PTHR21666">
    <property type="entry name" value="PEPTIDASE-RELATED"/>
    <property type="match status" value="1"/>
</dbReference>
<sequence length="279" mass="30183">MSRTALLPKILLATLYALAGMSSAGVAGELTLRGERMQGGLIVGQAPAGTMLSLDGNPIPITPDGKFVFGFDRDRTEPAILEASFADGTAAREEIAVAPRDYDIQHVNGVARKYVSPPPETLARIRADAVKKRKARVKDTPLDYFAGDFIWPVTGPISGVYGSQRFYNGEPRRPHYGLDIAAGEGALVRAPQAGTVRLAEPDMYFEGGLIFIDHGHSLISVLMHLSSVDVKTGMKVERGDVVGRVGATGRVTGPHLDWRMYWRNAHVDPQLLLGPQPEE</sequence>
<keyword evidence="4" id="KW-1185">Reference proteome</keyword>
<reference evidence="3 4" key="1">
    <citation type="submission" date="2014-07" db="EMBL/GenBank/DDBJ databases">
        <title>Tepidicaulis marinum gen. nov., sp. nov., a novel marine bacterium denitrifying nitrate to nitrous oxide strictly under microaerobic conditions.</title>
        <authorList>
            <person name="Takeuchi M."/>
            <person name="Yamagishi T."/>
            <person name="Kamagata Y."/>
            <person name="Oshima K."/>
            <person name="Hattori M."/>
            <person name="Katayama T."/>
            <person name="Hanada S."/>
            <person name="Tamaki H."/>
            <person name="Marumo K."/>
            <person name="Maeda H."/>
            <person name="Nedachi M."/>
            <person name="Iwasaki W."/>
            <person name="Suwa Y."/>
            <person name="Sakata S."/>
        </authorList>
    </citation>
    <scope>NUCLEOTIDE SEQUENCE [LARGE SCALE GENOMIC DNA]</scope>
    <source>
        <strain evidence="3 4">MA2</strain>
    </source>
</reference>
<evidence type="ECO:0000313" key="4">
    <source>
        <dbReference type="Proteomes" id="UP000028702"/>
    </source>
</evidence>
<dbReference type="AlphaFoldDB" id="A0A081BAC0"/>
<dbReference type="Proteomes" id="UP000028702">
    <property type="component" value="Unassembled WGS sequence"/>
</dbReference>
<dbReference type="SUPFAM" id="SSF51261">
    <property type="entry name" value="Duplicated hybrid motif"/>
    <property type="match status" value="1"/>
</dbReference>
<organism evidence="3 4">
    <name type="scientific">Tepidicaulis marinus</name>
    <dbReference type="NCBI Taxonomy" id="1333998"/>
    <lineage>
        <taxon>Bacteria</taxon>
        <taxon>Pseudomonadati</taxon>
        <taxon>Pseudomonadota</taxon>
        <taxon>Alphaproteobacteria</taxon>
        <taxon>Hyphomicrobiales</taxon>
        <taxon>Parvibaculaceae</taxon>
        <taxon>Tepidicaulis</taxon>
    </lineage>
</organism>
<dbReference type="FunFam" id="2.70.70.10:FF:000019">
    <property type="entry name" value="M23 family peptidase"/>
    <property type="match status" value="1"/>
</dbReference>
<dbReference type="STRING" id="1333998.M2A_1487"/>
<feature type="domain" description="M23ase beta-sheet core" evidence="2">
    <location>
        <begin position="174"/>
        <end position="269"/>
    </location>
</feature>
<evidence type="ECO:0000259" key="2">
    <source>
        <dbReference type="Pfam" id="PF01551"/>
    </source>
</evidence>
<evidence type="ECO:0000313" key="3">
    <source>
        <dbReference type="EMBL" id="GAK44988.1"/>
    </source>
</evidence>
<dbReference type="InterPro" id="IPR011055">
    <property type="entry name" value="Dup_hybrid_motif"/>
</dbReference>
<gene>
    <name evidence="3" type="ORF">M2A_1487</name>
</gene>